<name>A0A183GKU6_HELPZ</name>
<evidence type="ECO:0000313" key="3">
    <source>
        <dbReference type="WBParaSite" id="HPBE_0002331601-mRNA-1"/>
    </source>
</evidence>
<reference evidence="1 2" key="1">
    <citation type="submission" date="2018-11" db="EMBL/GenBank/DDBJ databases">
        <authorList>
            <consortium name="Pathogen Informatics"/>
        </authorList>
    </citation>
    <scope>NUCLEOTIDE SEQUENCE [LARGE SCALE GENOMIC DNA]</scope>
</reference>
<dbReference type="EMBL" id="UZAH01034923">
    <property type="protein sequence ID" value="VDP37984.1"/>
    <property type="molecule type" value="Genomic_DNA"/>
</dbReference>
<keyword evidence="2" id="KW-1185">Reference proteome</keyword>
<dbReference type="Proteomes" id="UP000050761">
    <property type="component" value="Unassembled WGS sequence"/>
</dbReference>
<evidence type="ECO:0000313" key="2">
    <source>
        <dbReference type="Proteomes" id="UP000050761"/>
    </source>
</evidence>
<sequence length="98" mass="11062">MSSAKRRWCNCLPPSMFTPMLSPSMSFMTFSRAELESCEDMVSPCRVPSLHKFLSVLAEKERLANGYLGEPVNRLGQDIEDPSSQHFYVAEGLEVDED</sequence>
<gene>
    <name evidence="1" type="ORF">HPBE_LOCUS23315</name>
</gene>
<proteinExistence type="predicted"/>
<accession>A0A3P8E0S4</accession>
<reference evidence="3" key="2">
    <citation type="submission" date="2019-09" db="UniProtKB">
        <authorList>
            <consortium name="WormBaseParasite"/>
        </authorList>
    </citation>
    <scope>IDENTIFICATION</scope>
</reference>
<dbReference type="WBParaSite" id="HPBE_0002331601-mRNA-1">
    <property type="protein sequence ID" value="HPBE_0002331601-mRNA-1"/>
    <property type="gene ID" value="HPBE_0002331601"/>
</dbReference>
<accession>A0A183GKU6</accession>
<organism evidence="2 3">
    <name type="scientific">Heligmosomoides polygyrus</name>
    <name type="common">Parasitic roundworm</name>
    <dbReference type="NCBI Taxonomy" id="6339"/>
    <lineage>
        <taxon>Eukaryota</taxon>
        <taxon>Metazoa</taxon>
        <taxon>Ecdysozoa</taxon>
        <taxon>Nematoda</taxon>
        <taxon>Chromadorea</taxon>
        <taxon>Rhabditida</taxon>
        <taxon>Rhabditina</taxon>
        <taxon>Rhabditomorpha</taxon>
        <taxon>Strongyloidea</taxon>
        <taxon>Heligmosomidae</taxon>
        <taxon>Heligmosomoides</taxon>
    </lineage>
</organism>
<evidence type="ECO:0000313" key="1">
    <source>
        <dbReference type="EMBL" id="VDP37984.1"/>
    </source>
</evidence>
<dbReference type="AlphaFoldDB" id="A0A183GKU6"/>
<protein>
    <submittedName>
        <fullName evidence="3">DUF1908 domain-containing protein</fullName>
    </submittedName>
</protein>